<dbReference type="Pfam" id="PF13560">
    <property type="entry name" value="HTH_31"/>
    <property type="match status" value="1"/>
</dbReference>
<keyword evidence="3" id="KW-1185">Reference proteome</keyword>
<accession>A0A936Z926</accession>
<proteinExistence type="predicted"/>
<dbReference type="InterPro" id="IPR010982">
    <property type="entry name" value="Lambda_DNA-bd_dom_sf"/>
</dbReference>
<feature type="domain" description="HTH cro/C1-type" evidence="1">
    <location>
        <begin position="15"/>
        <end position="76"/>
    </location>
</feature>
<dbReference type="AlphaFoldDB" id="A0A936Z926"/>
<dbReference type="CDD" id="cd00093">
    <property type="entry name" value="HTH_XRE"/>
    <property type="match status" value="1"/>
</dbReference>
<dbReference type="PROSITE" id="PS50943">
    <property type="entry name" value="HTH_CROC1"/>
    <property type="match status" value="1"/>
</dbReference>
<dbReference type="EMBL" id="JAEQNE010000012">
    <property type="protein sequence ID" value="MBL0395136.1"/>
    <property type="molecule type" value="Genomic_DNA"/>
</dbReference>
<name>A0A936Z926_9BURK</name>
<dbReference type="Proteomes" id="UP000599109">
    <property type="component" value="Unassembled WGS sequence"/>
</dbReference>
<dbReference type="Gene3D" id="1.10.260.40">
    <property type="entry name" value="lambda repressor-like DNA-binding domains"/>
    <property type="match status" value="1"/>
</dbReference>
<gene>
    <name evidence="2" type="ORF">JJ685_28650</name>
</gene>
<comment type="caution">
    <text evidence="2">The sequence shown here is derived from an EMBL/GenBank/DDBJ whole genome shotgun (WGS) entry which is preliminary data.</text>
</comment>
<dbReference type="GO" id="GO:0003677">
    <property type="term" value="F:DNA binding"/>
    <property type="evidence" value="ECO:0007669"/>
    <property type="project" value="InterPro"/>
</dbReference>
<evidence type="ECO:0000313" key="3">
    <source>
        <dbReference type="Proteomes" id="UP000599109"/>
    </source>
</evidence>
<dbReference type="SMART" id="SM00530">
    <property type="entry name" value="HTH_XRE"/>
    <property type="match status" value="1"/>
</dbReference>
<evidence type="ECO:0000313" key="2">
    <source>
        <dbReference type="EMBL" id="MBL0395136.1"/>
    </source>
</evidence>
<reference evidence="2 3" key="1">
    <citation type="journal article" date="2017" name="Int. J. Syst. Evol. Microbiol.">
        <title>Ramlibacter monticola sp. nov., isolated from forest soil.</title>
        <authorList>
            <person name="Chaudhary D.K."/>
            <person name="Kim J."/>
        </authorList>
    </citation>
    <scope>NUCLEOTIDE SEQUENCE [LARGE SCALE GENOMIC DNA]</scope>
    <source>
        <strain evidence="2 3">KACC 19175</strain>
    </source>
</reference>
<evidence type="ECO:0000259" key="1">
    <source>
        <dbReference type="PROSITE" id="PS50943"/>
    </source>
</evidence>
<sequence>MAQHTRNTRLLGSKLRTLRKTHGLTLEELSARCIQLDAGRAPSVSYLSMIEGGKRVPSAELLALFATVFQRDPDWFLDANQAAEAPAASERAGGAPPVPFEPAFLFSRELLQAAIPELLAQTGTSGRQFAHLLIRSHQEISRNDYPDLERAAEEVGDRRFPLSAEDLIALCRHHGLELRWFDRPPVLARDRDTELRSMLRSFYDAPDVVYVNSALRADPARLKFDLASHIAHKVLHGGDGLRSAHATGGQVGDSPHGPSAGLSPDDVLHAWRDFECSFFAGALLCPKVPFRRFLAREEHRIEAGEKIHLTPAVMMRRMTKVSPYPYWHFFDAYPPGYLRAVYRGNGIPLPWGNMAQVTDPCPHWAVFRMLERQGGPDRRSQISVLREGEQFLLYVCHSRQTEDMAGNPHVLSVGVDMVPALRARTADADRLVDSIAQACLQNHGEARVPDEAALAIRAAAKVLNIGWIPEALEQPARIICPRSTNCPRHEPCAGPGTSRAREIAELQREIVGGAKRVRRAAA</sequence>
<dbReference type="Pfam" id="PF12268">
    <property type="entry name" value="DUF3612"/>
    <property type="match status" value="1"/>
</dbReference>
<dbReference type="SUPFAM" id="SSF47413">
    <property type="entry name" value="lambda repressor-like DNA-binding domains"/>
    <property type="match status" value="1"/>
</dbReference>
<dbReference type="InterPro" id="IPR022055">
    <property type="entry name" value="DUF3612"/>
</dbReference>
<dbReference type="InterPro" id="IPR001387">
    <property type="entry name" value="Cro/C1-type_HTH"/>
</dbReference>
<dbReference type="RefSeq" id="WP_201677807.1">
    <property type="nucleotide sequence ID" value="NZ_JAEQNE010000012.1"/>
</dbReference>
<protein>
    <submittedName>
        <fullName evidence="2">DUF3612 domain-containing protein</fullName>
    </submittedName>
</protein>
<organism evidence="2 3">
    <name type="scientific">Ramlibacter monticola</name>
    <dbReference type="NCBI Taxonomy" id="1926872"/>
    <lineage>
        <taxon>Bacteria</taxon>
        <taxon>Pseudomonadati</taxon>
        <taxon>Pseudomonadota</taxon>
        <taxon>Betaproteobacteria</taxon>
        <taxon>Burkholderiales</taxon>
        <taxon>Comamonadaceae</taxon>
        <taxon>Ramlibacter</taxon>
    </lineage>
</organism>